<dbReference type="Gene3D" id="1.10.1740.10">
    <property type="match status" value="1"/>
</dbReference>
<dbReference type="InterPro" id="IPR013325">
    <property type="entry name" value="RNA_pol_sigma_r2"/>
</dbReference>
<dbReference type="EMBL" id="JBHUEA010000014">
    <property type="protein sequence ID" value="MFD1721927.1"/>
    <property type="molecule type" value="Genomic_DNA"/>
</dbReference>
<name>A0ABW4LFT6_9MICO</name>
<evidence type="ECO:0000313" key="8">
    <source>
        <dbReference type="Proteomes" id="UP001597347"/>
    </source>
</evidence>
<sequence length="198" mass="21476">MSVALPGGTARWQDAAEQEVRVEGAPSDAVLLARTGRGADAGFAEVVHRHSGPLYAVAYRQLQSAADAEEIVQDAFVLLWRKRARVHLVGESALPALIVMVKHLASNRRRARARRQAHEGEVRPPAPLALDEGTAVADLLARAFAALPPLDAQVARLCLEEDVTYADAATRLGLTEGAVRNRLSRARARLKRDLEADR</sequence>
<accession>A0ABW4LFT6</accession>
<evidence type="ECO:0000256" key="4">
    <source>
        <dbReference type="ARBA" id="ARBA00023163"/>
    </source>
</evidence>
<evidence type="ECO:0000313" key="7">
    <source>
        <dbReference type="EMBL" id="MFD1721927.1"/>
    </source>
</evidence>
<protein>
    <submittedName>
        <fullName evidence="7">RNA polymerase sigma factor</fullName>
    </submittedName>
</protein>
<dbReference type="InterPro" id="IPR014284">
    <property type="entry name" value="RNA_pol_sigma-70_dom"/>
</dbReference>
<evidence type="ECO:0000256" key="1">
    <source>
        <dbReference type="ARBA" id="ARBA00010641"/>
    </source>
</evidence>
<keyword evidence="3" id="KW-0731">Sigma factor</keyword>
<dbReference type="Proteomes" id="UP001597347">
    <property type="component" value="Unassembled WGS sequence"/>
</dbReference>
<evidence type="ECO:0000259" key="6">
    <source>
        <dbReference type="Pfam" id="PF08281"/>
    </source>
</evidence>
<dbReference type="RefSeq" id="WP_377934595.1">
    <property type="nucleotide sequence ID" value="NZ_JBHUEA010000014.1"/>
</dbReference>
<dbReference type="Gene3D" id="1.10.10.10">
    <property type="entry name" value="Winged helix-like DNA-binding domain superfamily/Winged helix DNA-binding domain"/>
    <property type="match status" value="1"/>
</dbReference>
<dbReference type="InterPro" id="IPR039425">
    <property type="entry name" value="RNA_pol_sigma-70-like"/>
</dbReference>
<dbReference type="SUPFAM" id="SSF88659">
    <property type="entry name" value="Sigma3 and sigma4 domains of RNA polymerase sigma factors"/>
    <property type="match status" value="1"/>
</dbReference>
<gene>
    <name evidence="7" type="ORF">ACFSBI_10215</name>
</gene>
<feature type="domain" description="RNA polymerase sigma factor 70 region 4 type 2" evidence="6">
    <location>
        <begin position="139"/>
        <end position="190"/>
    </location>
</feature>
<evidence type="ECO:0000256" key="3">
    <source>
        <dbReference type="ARBA" id="ARBA00023082"/>
    </source>
</evidence>
<keyword evidence="2" id="KW-0805">Transcription regulation</keyword>
<dbReference type="Pfam" id="PF04542">
    <property type="entry name" value="Sigma70_r2"/>
    <property type="match status" value="1"/>
</dbReference>
<keyword evidence="4" id="KW-0804">Transcription</keyword>
<dbReference type="InterPro" id="IPR007627">
    <property type="entry name" value="RNA_pol_sigma70_r2"/>
</dbReference>
<proteinExistence type="inferred from homology"/>
<dbReference type="SUPFAM" id="SSF88946">
    <property type="entry name" value="Sigma2 domain of RNA polymerase sigma factors"/>
    <property type="match status" value="1"/>
</dbReference>
<dbReference type="InterPro" id="IPR036388">
    <property type="entry name" value="WH-like_DNA-bd_sf"/>
</dbReference>
<dbReference type="NCBIfam" id="TIGR02937">
    <property type="entry name" value="sigma70-ECF"/>
    <property type="match status" value="1"/>
</dbReference>
<comment type="caution">
    <text evidence="7">The sequence shown here is derived from an EMBL/GenBank/DDBJ whole genome shotgun (WGS) entry which is preliminary data.</text>
</comment>
<evidence type="ECO:0000259" key="5">
    <source>
        <dbReference type="Pfam" id="PF04542"/>
    </source>
</evidence>
<dbReference type="PANTHER" id="PTHR43133:SF25">
    <property type="entry name" value="RNA POLYMERASE SIGMA FACTOR RFAY-RELATED"/>
    <property type="match status" value="1"/>
</dbReference>
<dbReference type="CDD" id="cd06171">
    <property type="entry name" value="Sigma70_r4"/>
    <property type="match status" value="1"/>
</dbReference>
<dbReference type="PANTHER" id="PTHR43133">
    <property type="entry name" value="RNA POLYMERASE ECF-TYPE SIGMA FACTO"/>
    <property type="match status" value="1"/>
</dbReference>
<dbReference type="InterPro" id="IPR013249">
    <property type="entry name" value="RNA_pol_sigma70_r4_t2"/>
</dbReference>
<reference evidence="8" key="1">
    <citation type="journal article" date="2019" name="Int. J. Syst. Evol. Microbiol.">
        <title>The Global Catalogue of Microorganisms (GCM) 10K type strain sequencing project: providing services to taxonomists for standard genome sequencing and annotation.</title>
        <authorList>
            <consortium name="The Broad Institute Genomics Platform"/>
            <consortium name="The Broad Institute Genome Sequencing Center for Infectious Disease"/>
            <person name="Wu L."/>
            <person name="Ma J."/>
        </authorList>
    </citation>
    <scope>NUCLEOTIDE SEQUENCE [LARGE SCALE GENOMIC DNA]</scope>
    <source>
        <strain evidence="8">CGMCC 1.12471</strain>
    </source>
</reference>
<feature type="domain" description="RNA polymerase sigma-70 region 2" evidence="5">
    <location>
        <begin position="47"/>
        <end position="115"/>
    </location>
</feature>
<evidence type="ECO:0000256" key="2">
    <source>
        <dbReference type="ARBA" id="ARBA00023015"/>
    </source>
</evidence>
<keyword evidence="8" id="KW-1185">Reference proteome</keyword>
<dbReference type="InterPro" id="IPR013324">
    <property type="entry name" value="RNA_pol_sigma_r3/r4-like"/>
</dbReference>
<comment type="similarity">
    <text evidence="1">Belongs to the sigma-70 factor family. ECF subfamily.</text>
</comment>
<organism evidence="7 8">
    <name type="scientific">Amnibacterium endophyticum</name>
    <dbReference type="NCBI Taxonomy" id="2109337"/>
    <lineage>
        <taxon>Bacteria</taxon>
        <taxon>Bacillati</taxon>
        <taxon>Actinomycetota</taxon>
        <taxon>Actinomycetes</taxon>
        <taxon>Micrococcales</taxon>
        <taxon>Microbacteriaceae</taxon>
        <taxon>Amnibacterium</taxon>
    </lineage>
</organism>
<dbReference type="Pfam" id="PF08281">
    <property type="entry name" value="Sigma70_r4_2"/>
    <property type="match status" value="1"/>
</dbReference>